<dbReference type="Proteomes" id="UP000013827">
    <property type="component" value="Unassembled WGS sequence"/>
</dbReference>
<evidence type="ECO:0000313" key="3">
    <source>
        <dbReference type="Proteomes" id="UP000013827"/>
    </source>
</evidence>
<evidence type="ECO:0000256" key="1">
    <source>
        <dbReference type="SAM" id="MobiDB-lite"/>
    </source>
</evidence>
<name>A0A0D3IX19_EMIH1</name>
<sequence>MVGEDAERQRPPPPSVAAFAATAATAASREASAVDARFRVLPSGVLGFRMPDTKAGKPVWLDVVKRVKLCPCGHSMTQMHHWRCAARPRAKPSWVACQCDAKGLYTDLKAKPSLPEGVAVPPYASVLWRDGTPKRLQPMNVLAVKVPGKPKEHEVWIDAEGRARCAHGFTESALSKVHQERKRCAASKIQQWWRQLGRAERASVRAALLHAAPSEALKRAAAAWRRDSARRRAAPIVHAGAKRARGRAAVEPCGCRPGGLRRDVFGTMQRASRTSRLATRCATRDSPLPPECRGSKRARAVGSEDDVAAAMATATAAAEVPTRTGAAHAAEDATQRKRARLVELACNQ</sequence>
<dbReference type="KEGG" id="ehx:EMIHUDRAFT_445534"/>
<evidence type="ECO:0000313" key="2">
    <source>
        <dbReference type="EnsemblProtists" id="EOD15804"/>
    </source>
</evidence>
<dbReference type="EnsemblProtists" id="EOD15804">
    <property type="protein sequence ID" value="EOD15804"/>
    <property type="gene ID" value="EMIHUDRAFT_445534"/>
</dbReference>
<proteinExistence type="predicted"/>
<feature type="compositionally biased region" description="Basic and acidic residues" evidence="1">
    <location>
        <begin position="1"/>
        <end position="10"/>
    </location>
</feature>
<dbReference type="RefSeq" id="XP_005768233.1">
    <property type="nucleotide sequence ID" value="XM_005768176.1"/>
</dbReference>
<dbReference type="GeneID" id="17261955"/>
<dbReference type="PaxDb" id="2903-EOD15804"/>
<organism evidence="2 3">
    <name type="scientific">Emiliania huxleyi (strain CCMP1516)</name>
    <dbReference type="NCBI Taxonomy" id="280463"/>
    <lineage>
        <taxon>Eukaryota</taxon>
        <taxon>Haptista</taxon>
        <taxon>Haptophyta</taxon>
        <taxon>Prymnesiophyceae</taxon>
        <taxon>Isochrysidales</taxon>
        <taxon>Noelaerhabdaceae</taxon>
        <taxon>Emiliania</taxon>
    </lineage>
</organism>
<feature type="region of interest" description="Disordered" evidence="1">
    <location>
        <begin position="1"/>
        <end position="21"/>
    </location>
</feature>
<dbReference type="AlphaFoldDB" id="A0A0D3IX19"/>
<reference evidence="2" key="2">
    <citation type="submission" date="2024-10" db="UniProtKB">
        <authorList>
            <consortium name="EnsemblProtists"/>
        </authorList>
    </citation>
    <scope>IDENTIFICATION</scope>
</reference>
<protein>
    <submittedName>
        <fullName evidence="2">Uncharacterized protein</fullName>
    </submittedName>
</protein>
<keyword evidence="3" id="KW-1185">Reference proteome</keyword>
<dbReference type="HOGENOM" id="CLU_797946_0_0_1"/>
<reference evidence="3" key="1">
    <citation type="journal article" date="2013" name="Nature">
        <title>Pan genome of the phytoplankton Emiliania underpins its global distribution.</title>
        <authorList>
            <person name="Read B.A."/>
            <person name="Kegel J."/>
            <person name="Klute M.J."/>
            <person name="Kuo A."/>
            <person name="Lefebvre S.C."/>
            <person name="Maumus F."/>
            <person name="Mayer C."/>
            <person name="Miller J."/>
            <person name="Monier A."/>
            <person name="Salamov A."/>
            <person name="Young J."/>
            <person name="Aguilar M."/>
            <person name="Claverie J.M."/>
            <person name="Frickenhaus S."/>
            <person name="Gonzalez K."/>
            <person name="Herman E.K."/>
            <person name="Lin Y.C."/>
            <person name="Napier J."/>
            <person name="Ogata H."/>
            <person name="Sarno A.F."/>
            <person name="Shmutz J."/>
            <person name="Schroeder D."/>
            <person name="de Vargas C."/>
            <person name="Verret F."/>
            <person name="von Dassow P."/>
            <person name="Valentin K."/>
            <person name="Van de Peer Y."/>
            <person name="Wheeler G."/>
            <person name="Dacks J.B."/>
            <person name="Delwiche C.F."/>
            <person name="Dyhrman S.T."/>
            <person name="Glockner G."/>
            <person name="John U."/>
            <person name="Richards T."/>
            <person name="Worden A.Z."/>
            <person name="Zhang X."/>
            <person name="Grigoriev I.V."/>
            <person name="Allen A.E."/>
            <person name="Bidle K."/>
            <person name="Borodovsky M."/>
            <person name="Bowler C."/>
            <person name="Brownlee C."/>
            <person name="Cock J.M."/>
            <person name="Elias M."/>
            <person name="Gladyshev V.N."/>
            <person name="Groth M."/>
            <person name="Guda C."/>
            <person name="Hadaegh A."/>
            <person name="Iglesias-Rodriguez M.D."/>
            <person name="Jenkins J."/>
            <person name="Jones B.M."/>
            <person name="Lawson T."/>
            <person name="Leese F."/>
            <person name="Lindquist E."/>
            <person name="Lobanov A."/>
            <person name="Lomsadze A."/>
            <person name="Malik S.B."/>
            <person name="Marsh M.E."/>
            <person name="Mackinder L."/>
            <person name="Mock T."/>
            <person name="Mueller-Roeber B."/>
            <person name="Pagarete A."/>
            <person name="Parker M."/>
            <person name="Probert I."/>
            <person name="Quesneville H."/>
            <person name="Raines C."/>
            <person name="Rensing S.A."/>
            <person name="Riano-Pachon D.M."/>
            <person name="Richier S."/>
            <person name="Rokitta S."/>
            <person name="Shiraiwa Y."/>
            <person name="Soanes D.M."/>
            <person name="van der Giezen M."/>
            <person name="Wahlund T.M."/>
            <person name="Williams B."/>
            <person name="Wilson W."/>
            <person name="Wolfe G."/>
            <person name="Wurch L.L."/>
        </authorList>
    </citation>
    <scope>NUCLEOTIDE SEQUENCE</scope>
</reference>
<accession>A0A0D3IX19</accession>